<name>A0ABY4JQ02_9BACI</name>
<gene>
    <name evidence="2" type="ORF">MY490_04810</name>
</gene>
<dbReference type="Pfam" id="PF00583">
    <property type="entry name" value="Acetyltransf_1"/>
    <property type="match status" value="1"/>
</dbReference>
<evidence type="ECO:0000313" key="2">
    <source>
        <dbReference type="EMBL" id="UPM55165.1"/>
    </source>
</evidence>
<dbReference type="EMBL" id="CP096034">
    <property type="protein sequence ID" value="UPM55165.1"/>
    <property type="molecule type" value="Genomic_DNA"/>
</dbReference>
<dbReference type="InterPro" id="IPR016181">
    <property type="entry name" value="Acyl_CoA_acyltransferase"/>
</dbReference>
<keyword evidence="2" id="KW-0808">Transferase</keyword>
<sequence length="151" mass="17464">MNHINKIQFLTKEHWNLLLLADPSKEMIDKYIQKSNIYEVLDQNLLVGVLVLMENSSEEVEIKNIAIDPPFQGQGFGKNLIHFGIIESKKLGYSKISICTGNSSIYQLALYKNSGFQISTVFHNFFIDNYDEEIWENGIQCKDLIKLEQYL</sequence>
<keyword evidence="2" id="KW-0012">Acyltransferase</keyword>
<dbReference type="GO" id="GO:0016746">
    <property type="term" value="F:acyltransferase activity"/>
    <property type="evidence" value="ECO:0007669"/>
    <property type="project" value="UniProtKB-KW"/>
</dbReference>
<dbReference type="RefSeq" id="WP_248268215.1">
    <property type="nucleotide sequence ID" value="NZ_CP096034.1"/>
</dbReference>
<dbReference type="EC" id="2.3.1.-" evidence="2"/>
<feature type="domain" description="N-acetyltransferase" evidence="1">
    <location>
        <begin position="1"/>
        <end position="137"/>
    </location>
</feature>
<protein>
    <submittedName>
        <fullName evidence="2">GNAT family N-acetyltransferase</fullName>
        <ecNumber evidence="2">2.3.1.-</ecNumber>
    </submittedName>
</protein>
<dbReference type="Gene3D" id="3.40.630.30">
    <property type="match status" value="1"/>
</dbReference>
<dbReference type="PROSITE" id="PS51186">
    <property type="entry name" value="GNAT"/>
    <property type="match status" value="1"/>
</dbReference>
<keyword evidence="3" id="KW-1185">Reference proteome</keyword>
<dbReference type="SUPFAM" id="SSF55729">
    <property type="entry name" value="Acyl-CoA N-acyltransferases (Nat)"/>
    <property type="match status" value="1"/>
</dbReference>
<reference evidence="2 3" key="1">
    <citation type="submission" date="2022-04" db="EMBL/GenBank/DDBJ databases">
        <title>Mechanism of arsenic methylation and mitigation arsenic toxicity by Bacillus sp. LH14 from an Arsenic-Contaminated Paddy Soil.</title>
        <authorList>
            <person name="Wang D."/>
        </authorList>
    </citation>
    <scope>NUCLEOTIDE SEQUENCE [LARGE SCALE GENOMIC DNA]</scope>
    <source>
        <strain evidence="2 3">LH14</strain>
    </source>
</reference>
<evidence type="ECO:0000259" key="1">
    <source>
        <dbReference type="PROSITE" id="PS51186"/>
    </source>
</evidence>
<dbReference type="InterPro" id="IPR000182">
    <property type="entry name" value="GNAT_dom"/>
</dbReference>
<organism evidence="2 3">
    <name type="scientific">Gottfriedia acidiceleris</name>
    <dbReference type="NCBI Taxonomy" id="371036"/>
    <lineage>
        <taxon>Bacteria</taxon>
        <taxon>Bacillati</taxon>
        <taxon>Bacillota</taxon>
        <taxon>Bacilli</taxon>
        <taxon>Bacillales</taxon>
        <taxon>Bacillaceae</taxon>
        <taxon>Gottfriedia</taxon>
    </lineage>
</organism>
<dbReference type="CDD" id="cd04301">
    <property type="entry name" value="NAT_SF"/>
    <property type="match status" value="1"/>
</dbReference>
<accession>A0ABY4JQ02</accession>
<dbReference type="Proteomes" id="UP000830639">
    <property type="component" value="Chromosome"/>
</dbReference>
<evidence type="ECO:0000313" key="3">
    <source>
        <dbReference type="Proteomes" id="UP000830639"/>
    </source>
</evidence>
<proteinExistence type="predicted"/>